<evidence type="ECO:0000256" key="3">
    <source>
        <dbReference type="SAM" id="MobiDB-lite"/>
    </source>
</evidence>
<dbReference type="STRING" id="1263082.A0A068RTS5"/>
<keyword evidence="1" id="KW-0560">Oxidoreductase</keyword>
<dbReference type="Proteomes" id="UP000027586">
    <property type="component" value="Unassembled WGS sequence"/>
</dbReference>
<dbReference type="Pfam" id="PF02668">
    <property type="entry name" value="TauD"/>
    <property type="match status" value="1"/>
</dbReference>
<feature type="domain" description="TauD/TfdA-like" evidence="4">
    <location>
        <begin position="80"/>
        <end position="340"/>
    </location>
</feature>
<keyword evidence="2" id="KW-0045">Antibiotic biosynthesis</keyword>
<evidence type="ECO:0000313" key="5">
    <source>
        <dbReference type="EMBL" id="CDH53553.1"/>
    </source>
</evidence>
<dbReference type="AlphaFoldDB" id="A0A068RTS5"/>
<dbReference type="VEuPathDB" id="FungiDB:LCOR_04892.1"/>
<evidence type="ECO:0000256" key="1">
    <source>
        <dbReference type="ARBA" id="ARBA00023002"/>
    </source>
</evidence>
<comment type="caution">
    <text evidence="5">The sequence shown here is derived from an EMBL/GenBank/DDBJ whole genome shotgun (WGS) entry which is preliminary data.</text>
</comment>
<evidence type="ECO:0000256" key="2">
    <source>
        <dbReference type="ARBA" id="ARBA00023194"/>
    </source>
</evidence>
<dbReference type="OrthoDB" id="272271at2759"/>
<dbReference type="PANTHER" id="PTHR10696:SF56">
    <property type="entry name" value="TAUD_TFDA-LIKE DOMAIN-CONTAINING PROTEIN"/>
    <property type="match status" value="1"/>
</dbReference>
<feature type="region of interest" description="Disordered" evidence="3">
    <location>
        <begin position="1"/>
        <end position="21"/>
    </location>
</feature>
<evidence type="ECO:0000313" key="6">
    <source>
        <dbReference type="Proteomes" id="UP000027586"/>
    </source>
</evidence>
<name>A0A068RTS5_9FUNG</name>
<keyword evidence="6" id="KW-1185">Reference proteome</keyword>
<dbReference type="InterPro" id="IPR042098">
    <property type="entry name" value="TauD-like_sf"/>
</dbReference>
<reference evidence="5" key="1">
    <citation type="submission" date="2013-08" db="EMBL/GenBank/DDBJ databases">
        <title>Gene expansion shapes genome architecture in the human pathogen Lichtheimia corymbifera: an evolutionary genomics analysis in the ancient terrestrial Mucorales (Mucoromycotina).</title>
        <authorList>
            <person name="Schwartze V.U."/>
            <person name="Winter S."/>
            <person name="Shelest E."/>
            <person name="Marcet-Houben M."/>
            <person name="Horn F."/>
            <person name="Wehner S."/>
            <person name="Hoffmann K."/>
            <person name="Riege K."/>
            <person name="Sammeth M."/>
            <person name="Nowrousian M."/>
            <person name="Valiante V."/>
            <person name="Linde J."/>
            <person name="Jacobsen I.D."/>
            <person name="Marz M."/>
            <person name="Brakhage A.A."/>
            <person name="Gabaldon T."/>
            <person name="Bocker S."/>
            <person name="Voigt K."/>
        </authorList>
    </citation>
    <scope>NUCLEOTIDE SEQUENCE [LARGE SCALE GENOMIC DNA]</scope>
    <source>
        <strain evidence="5">FSU 9682</strain>
    </source>
</reference>
<dbReference type="InterPro" id="IPR050411">
    <property type="entry name" value="AlphaKG_dependent_hydroxylases"/>
</dbReference>
<evidence type="ECO:0000259" key="4">
    <source>
        <dbReference type="Pfam" id="PF02668"/>
    </source>
</evidence>
<gene>
    <name evidence="5" type="ORF">LCOR_04892.1</name>
</gene>
<dbReference type="InterPro" id="IPR003819">
    <property type="entry name" value="TauD/TfdA-like"/>
</dbReference>
<dbReference type="GO" id="GO:0051213">
    <property type="term" value="F:dioxygenase activity"/>
    <property type="evidence" value="ECO:0007669"/>
    <property type="project" value="UniProtKB-KW"/>
</dbReference>
<organism evidence="5 6">
    <name type="scientific">Lichtheimia corymbifera JMRC:FSU:9682</name>
    <dbReference type="NCBI Taxonomy" id="1263082"/>
    <lineage>
        <taxon>Eukaryota</taxon>
        <taxon>Fungi</taxon>
        <taxon>Fungi incertae sedis</taxon>
        <taxon>Mucoromycota</taxon>
        <taxon>Mucoromycotina</taxon>
        <taxon>Mucoromycetes</taxon>
        <taxon>Mucorales</taxon>
        <taxon>Lichtheimiaceae</taxon>
        <taxon>Lichtheimia</taxon>
    </lineage>
</organism>
<dbReference type="Gene3D" id="3.60.130.10">
    <property type="entry name" value="Clavaminate synthase-like"/>
    <property type="match status" value="1"/>
</dbReference>
<accession>A0A068RTS5</accession>
<dbReference type="GO" id="GO:0017000">
    <property type="term" value="P:antibiotic biosynthetic process"/>
    <property type="evidence" value="ECO:0007669"/>
    <property type="project" value="UniProtKB-KW"/>
</dbReference>
<dbReference type="PANTHER" id="PTHR10696">
    <property type="entry name" value="GAMMA-BUTYROBETAINE HYDROXYLASE-RELATED"/>
    <property type="match status" value="1"/>
</dbReference>
<dbReference type="EMBL" id="CBTN010000018">
    <property type="protein sequence ID" value="CDH53553.1"/>
    <property type="molecule type" value="Genomic_DNA"/>
</dbReference>
<proteinExistence type="predicted"/>
<keyword evidence="5" id="KW-0223">Dioxygenase</keyword>
<sequence>MSAAVANTTGATPSNNNWRGFSTTETNVIQSQFPDRIEGPSAWDGKELEKQPEKWIYHVTPEDIADVDKALKHFKSLDLPLTEIAPSNFPLTTFADVIKKQRSQLFDTLGFGLIRGFPILDYERKDQAIIFMGIGSYIGKRKQQNGKGHVLGHVKDLTYGSTTKSVYDAESPTTRIYATRKAQPFHVDGTDVVGLLCLNEGYEGGESSLISSHTVYNRLQELRPDIVELLKEPWLWDRKDEHGPGEAPYIAAAPLTYYKNRLFTFWGPHFFETMRRFPEVTIDERKFEAMRYIQELCERESLNMWLKVGDMQWVQNYQILHARGAYRDQPGATRHLLRLWLLVDAEQVGWEMPFKKGDYDFGYANHTVPLEAE</sequence>
<protein>
    <submittedName>
        <fullName evidence="5">Taurine catabolism dioxygenase</fullName>
    </submittedName>
</protein>
<dbReference type="SUPFAM" id="SSF51197">
    <property type="entry name" value="Clavaminate synthase-like"/>
    <property type="match status" value="1"/>
</dbReference>